<dbReference type="AlphaFoldDB" id="A0A086AIN5"/>
<gene>
    <name evidence="3" type="ORF">B0A62_19230</name>
    <name evidence="2" type="ORF">IW20_10295</name>
</gene>
<dbReference type="eggNOG" id="COG4928">
    <property type="taxonomic scope" value="Bacteria"/>
</dbReference>
<comment type="caution">
    <text evidence="2">The sequence shown here is derived from an EMBL/GenBank/DDBJ whole genome shotgun (WGS) entry which is preliminary data.</text>
</comment>
<evidence type="ECO:0000259" key="1">
    <source>
        <dbReference type="Pfam" id="PF07693"/>
    </source>
</evidence>
<dbReference type="Proteomes" id="UP000028712">
    <property type="component" value="Unassembled WGS sequence"/>
</dbReference>
<dbReference type="Proteomes" id="UP000198424">
    <property type="component" value="Unassembled WGS sequence"/>
</dbReference>
<dbReference type="EMBL" id="MUGY01000028">
    <property type="protein sequence ID" value="OXA90208.1"/>
    <property type="molecule type" value="Genomic_DNA"/>
</dbReference>
<accession>A0A086AIN5</accession>
<feature type="domain" description="KAP NTPase" evidence="1">
    <location>
        <begin position="46"/>
        <end position="196"/>
    </location>
</feature>
<reference evidence="3 5" key="2">
    <citation type="submission" date="2016-11" db="EMBL/GenBank/DDBJ databases">
        <title>Whole genomes of Flavobacteriaceae.</title>
        <authorList>
            <person name="Stine C."/>
            <person name="Li C."/>
            <person name="Tadesse D."/>
        </authorList>
    </citation>
    <scope>NUCLEOTIDE SEQUENCE [LARGE SCALE GENOMIC DNA]</scope>
    <source>
        <strain evidence="3 5">ATCC 29551</strain>
    </source>
</reference>
<dbReference type="STRING" id="991.IW20_10295"/>
<dbReference type="OrthoDB" id="88903at2"/>
<sequence length="608" mass="71521">MDSSHIKVIFEDYLKTVNSNYALLINGSWGSGKTYFWKDSLSKICDENNFKTLYISLNGLNKIETLDYQLKIKLIPFLNKLDTKKAVSTLNLLKNIGGKIIQSKYNFSPEEILKDVEVDTALFSKQVICFDDLERCNIPLSEVLGYINNFVEHKNSKVLILSDESKIPDSEDVNKSTYNSIKEKVIGRVLNFSNDLNYIFPFFIERYKIPDPEFSSFLDQNKSYILEILAEFKEENLRNLSFYLEALNKLFPVLKSNLEFKKEIILFTLIITLEFKKGNLNSSNYNNFNDLDLLNPAYVMFNFDPSFSLLSKKAEKTQKEESELEKFYNRYLSNYIQDYFFYPAVYQFILTGYLDLEKFNNELKSRIPVEPTIENATFTNVATNKFRQLSNEEFNENIERFLLFAKQGKYEISDYLQISKFLNFYSENFIINHTKDEIREILLEGLLIAKEDFVPIKRTRNFSFDMDQNPADDTILRDKIIEYINESEKEFEKEKTNSLLNAIAQNDLEKMKDVFDEYNINKELFQNFSAQSLWTHLQSCENRTLVQFTSLLKQRHGFSNIKTYFLDNTDLFKDLILCIKNSESTGNLQKMLKKELIVQLEEICERME</sequence>
<reference evidence="2 4" key="1">
    <citation type="submission" date="2014-07" db="EMBL/GenBank/DDBJ databases">
        <title>Genome of Flavobacterium hydatis DSM 2063.</title>
        <authorList>
            <person name="Pipes S.E."/>
            <person name="Stropko S.J."/>
            <person name="Newman J.D."/>
        </authorList>
    </citation>
    <scope>NUCLEOTIDE SEQUENCE [LARGE SCALE GENOMIC DNA]</scope>
    <source>
        <strain evidence="2 4">DSM 2063</strain>
    </source>
</reference>
<evidence type="ECO:0000313" key="4">
    <source>
        <dbReference type="Proteomes" id="UP000028712"/>
    </source>
</evidence>
<proteinExistence type="predicted"/>
<evidence type="ECO:0000313" key="5">
    <source>
        <dbReference type="Proteomes" id="UP000198424"/>
    </source>
</evidence>
<dbReference type="Pfam" id="PF07693">
    <property type="entry name" value="KAP_NTPase"/>
    <property type="match status" value="1"/>
</dbReference>
<keyword evidence="5" id="KW-1185">Reference proteome</keyword>
<evidence type="ECO:0000313" key="2">
    <source>
        <dbReference type="EMBL" id="KFF16549.1"/>
    </source>
</evidence>
<dbReference type="InterPro" id="IPR011646">
    <property type="entry name" value="KAP_P-loop"/>
</dbReference>
<protein>
    <recommendedName>
        <fullName evidence="1">KAP NTPase domain-containing protein</fullName>
    </recommendedName>
</protein>
<dbReference type="InterPro" id="IPR027417">
    <property type="entry name" value="P-loop_NTPase"/>
</dbReference>
<evidence type="ECO:0000313" key="3">
    <source>
        <dbReference type="EMBL" id="OXA90208.1"/>
    </source>
</evidence>
<name>A0A086AIN5_FLAHY</name>
<organism evidence="2 4">
    <name type="scientific">Flavobacterium hydatis</name>
    <name type="common">Cytophaga aquatilis</name>
    <dbReference type="NCBI Taxonomy" id="991"/>
    <lineage>
        <taxon>Bacteria</taxon>
        <taxon>Pseudomonadati</taxon>
        <taxon>Bacteroidota</taxon>
        <taxon>Flavobacteriia</taxon>
        <taxon>Flavobacteriales</taxon>
        <taxon>Flavobacteriaceae</taxon>
        <taxon>Flavobacterium</taxon>
    </lineage>
</organism>
<dbReference type="EMBL" id="JPRM01000014">
    <property type="protein sequence ID" value="KFF16549.1"/>
    <property type="molecule type" value="Genomic_DNA"/>
</dbReference>
<dbReference type="Gene3D" id="3.40.50.300">
    <property type="entry name" value="P-loop containing nucleotide triphosphate hydrolases"/>
    <property type="match status" value="1"/>
</dbReference>
<dbReference type="SUPFAM" id="SSF52540">
    <property type="entry name" value="P-loop containing nucleoside triphosphate hydrolases"/>
    <property type="match status" value="1"/>
</dbReference>
<dbReference type="RefSeq" id="WP_012025611.1">
    <property type="nucleotide sequence ID" value="NZ_JBEWQG010000018.1"/>
</dbReference>